<evidence type="ECO:0000313" key="3">
    <source>
        <dbReference type="Proteomes" id="UP000075320"/>
    </source>
</evidence>
<proteinExistence type="predicted"/>
<dbReference type="OrthoDB" id="5287673at2"/>
<keyword evidence="1" id="KW-0732">Signal</keyword>
<feature type="signal peptide" evidence="1">
    <location>
        <begin position="1"/>
        <end position="18"/>
    </location>
</feature>
<protein>
    <recommendedName>
        <fullName evidence="4">DUF1585 domain-containing protein</fullName>
    </recommendedName>
</protein>
<accession>A0A150WKZ6</accession>
<sequence length="522" mass="57195">MRILIFVLLSISAFASQAQTLTPLAFFARCYGHLTGQPLPLNHALRAPLTAGTLSGQQACADLLDSAVIDGTSHQVSNAEGQLVLNRLYEFHRSWVTNGVFEQMEAYLPTPGTYNILDSTETALAITYNGLYSGARYENVLKGDKGYVALRTPDPAITARYYSTAHSMPIRRIKPGAEASAPYVPFKIPGTWSGSDYATSEVQLFPAIQIGSLTGIKLQDQTANVANYWPGFSRFNGSPSKTETATGTAGMAVNFDFFKNQGGGVLGLNTNILINYGHPIGQLSDGALKLPRRWVKETLHTLLCTELPALRESDVQAYIDSRTGDDVAPWRSSAACLQCHTTMDPLASTARNLTISQTDYSTRTVVNPSTNKIAYSSYMLGKFTVNDNSAFSWSSTPVPNFHRMKPTGKVIMRTFSGRLINSTVNNMEEAGSLLSQSEDLYQCATKRYFELLTGISVPLYDRGDPRFAQTTASLSTAALKNRLFIEGVAKRFKESQSLRSMIKEIINSNYYRDANYLAGGTK</sequence>
<reference evidence="2 3" key="1">
    <citation type="submission" date="2016-03" db="EMBL/GenBank/DDBJ databases">
        <authorList>
            <person name="Ploux O."/>
        </authorList>
    </citation>
    <scope>NUCLEOTIDE SEQUENCE [LARGE SCALE GENOMIC DNA]</scope>
    <source>
        <strain evidence="2 3">R0</strain>
    </source>
</reference>
<name>A0A150WKZ6_BDEBC</name>
<evidence type="ECO:0000256" key="1">
    <source>
        <dbReference type="SAM" id="SignalP"/>
    </source>
</evidence>
<dbReference type="AlphaFoldDB" id="A0A150WKZ6"/>
<dbReference type="Proteomes" id="UP000075320">
    <property type="component" value="Unassembled WGS sequence"/>
</dbReference>
<feature type="chain" id="PRO_5007573131" description="DUF1585 domain-containing protein" evidence="1">
    <location>
        <begin position="19"/>
        <end position="522"/>
    </location>
</feature>
<evidence type="ECO:0008006" key="4">
    <source>
        <dbReference type="Google" id="ProtNLM"/>
    </source>
</evidence>
<dbReference type="EMBL" id="LUKE01000002">
    <property type="protein sequence ID" value="KYG64679.1"/>
    <property type="molecule type" value="Genomic_DNA"/>
</dbReference>
<organism evidence="2 3">
    <name type="scientific">Bdellovibrio bacteriovorus</name>
    <dbReference type="NCBI Taxonomy" id="959"/>
    <lineage>
        <taxon>Bacteria</taxon>
        <taxon>Pseudomonadati</taxon>
        <taxon>Bdellovibrionota</taxon>
        <taxon>Bdellovibrionia</taxon>
        <taxon>Bdellovibrionales</taxon>
        <taxon>Pseudobdellovibrionaceae</taxon>
        <taxon>Bdellovibrio</taxon>
    </lineage>
</organism>
<comment type="caution">
    <text evidence="2">The sequence shown here is derived from an EMBL/GenBank/DDBJ whole genome shotgun (WGS) entry which is preliminary data.</text>
</comment>
<gene>
    <name evidence="2" type="ORF">AZI86_10735</name>
</gene>
<dbReference type="RefSeq" id="WP_061835190.1">
    <property type="nucleotide sequence ID" value="NZ_LUKE01000002.1"/>
</dbReference>
<keyword evidence="3" id="KW-1185">Reference proteome</keyword>
<evidence type="ECO:0000313" key="2">
    <source>
        <dbReference type="EMBL" id="KYG64679.1"/>
    </source>
</evidence>